<proteinExistence type="inferred from homology"/>
<feature type="region of interest" description="Disordered" evidence="6">
    <location>
        <begin position="15"/>
        <end position="56"/>
    </location>
</feature>
<accession>A0A1Q9DNC6</accession>
<dbReference type="GO" id="GO:0016020">
    <property type="term" value="C:membrane"/>
    <property type="evidence" value="ECO:0007669"/>
    <property type="project" value="UniProtKB-SubCell"/>
</dbReference>
<organism evidence="10 11">
    <name type="scientific">Symbiodinium microadriaticum</name>
    <name type="common">Dinoflagellate</name>
    <name type="synonym">Zooxanthella microadriatica</name>
    <dbReference type="NCBI Taxonomy" id="2951"/>
    <lineage>
        <taxon>Eukaryota</taxon>
        <taxon>Sar</taxon>
        <taxon>Alveolata</taxon>
        <taxon>Dinophyceae</taxon>
        <taxon>Suessiales</taxon>
        <taxon>Symbiodiniaceae</taxon>
        <taxon>Symbiodinium</taxon>
    </lineage>
</organism>
<evidence type="ECO:0000256" key="3">
    <source>
        <dbReference type="ARBA" id="ARBA00022692"/>
    </source>
</evidence>
<comment type="similarity">
    <text evidence="2">Belongs to the ERGIC family.</text>
</comment>
<evidence type="ECO:0000259" key="8">
    <source>
        <dbReference type="Pfam" id="PF07970"/>
    </source>
</evidence>
<dbReference type="Proteomes" id="UP000186817">
    <property type="component" value="Unassembled WGS sequence"/>
</dbReference>
<feature type="compositionally biased region" description="Basic residues" evidence="6">
    <location>
        <begin position="31"/>
        <end position="54"/>
    </location>
</feature>
<evidence type="ECO:0000313" key="10">
    <source>
        <dbReference type="EMBL" id="OLP96665.1"/>
    </source>
</evidence>
<dbReference type="PANTHER" id="PTHR10984">
    <property type="entry name" value="ENDOPLASMIC RETICULUM-GOLGI INTERMEDIATE COMPARTMENT PROTEIN"/>
    <property type="match status" value="1"/>
</dbReference>
<dbReference type="AlphaFoldDB" id="A0A1Q9DNC6"/>
<comment type="subcellular location">
    <subcellularLocation>
        <location evidence="1">Membrane</location>
        <topology evidence="1">Multi-pass membrane protein</topology>
    </subcellularLocation>
</comment>
<evidence type="ECO:0000256" key="5">
    <source>
        <dbReference type="ARBA" id="ARBA00023136"/>
    </source>
</evidence>
<dbReference type="GO" id="GO:0030134">
    <property type="term" value="C:COPII-coated ER to Golgi transport vesicle"/>
    <property type="evidence" value="ECO:0007669"/>
    <property type="project" value="TreeGrafter"/>
</dbReference>
<dbReference type="OMA" id="GNFHVHL"/>
<comment type="caution">
    <text evidence="10">The sequence shown here is derived from an EMBL/GenBank/DDBJ whole genome shotgun (WGS) entry which is preliminary data.</text>
</comment>
<dbReference type="InterPro" id="IPR039542">
    <property type="entry name" value="Erv_N"/>
</dbReference>
<evidence type="ECO:0000256" key="7">
    <source>
        <dbReference type="SAM" id="Phobius"/>
    </source>
</evidence>
<feature type="transmembrane region" description="Helical" evidence="7">
    <location>
        <begin position="159"/>
        <end position="178"/>
    </location>
</feature>
<evidence type="ECO:0000256" key="2">
    <source>
        <dbReference type="ARBA" id="ARBA00005648"/>
    </source>
</evidence>
<dbReference type="EMBL" id="LSRX01000459">
    <property type="protein sequence ID" value="OLP96665.1"/>
    <property type="molecule type" value="Genomic_DNA"/>
</dbReference>
<dbReference type="PANTHER" id="PTHR10984:SF25">
    <property type="entry name" value="ENDOPLASMIC RETICULUM-GOLGI INTERMEDIATE COMPARTMENT PROTEIN 3"/>
    <property type="match status" value="1"/>
</dbReference>
<dbReference type="OrthoDB" id="270930at2759"/>
<reference evidence="10 11" key="1">
    <citation type="submission" date="2016-02" db="EMBL/GenBank/DDBJ databases">
        <title>Genome analysis of coral dinoflagellate symbionts highlights evolutionary adaptations to a symbiotic lifestyle.</title>
        <authorList>
            <person name="Aranda M."/>
            <person name="Li Y."/>
            <person name="Liew Y.J."/>
            <person name="Baumgarten S."/>
            <person name="Simakov O."/>
            <person name="Wilson M."/>
            <person name="Piel J."/>
            <person name="Ashoor H."/>
            <person name="Bougouffa S."/>
            <person name="Bajic V.B."/>
            <person name="Ryu T."/>
            <person name="Ravasi T."/>
            <person name="Bayer T."/>
            <person name="Micklem G."/>
            <person name="Kim H."/>
            <person name="Bhak J."/>
            <person name="Lajeunesse T.C."/>
            <person name="Voolstra C.R."/>
        </authorList>
    </citation>
    <scope>NUCLEOTIDE SEQUENCE [LARGE SCALE GENOMIC DNA]</scope>
    <source>
        <strain evidence="10 11">CCMP2467</strain>
    </source>
</reference>
<dbReference type="GO" id="GO:0005783">
    <property type="term" value="C:endoplasmic reticulum"/>
    <property type="evidence" value="ECO:0007669"/>
    <property type="project" value="TreeGrafter"/>
</dbReference>
<keyword evidence="4 7" id="KW-1133">Transmembrane helix</keyword>
<name>A0A1Q9DNC6_SYMMI</name>
<feature type="transmembrane region" description="Helical" evidence="7">
    <location>
        <begin position="458"/>
        <end position="480"/>
    </location>
</feature>
<keyword evidence="5 7" id="KW-0472">Membrane</keyword>
<gene>
    <name evidence="10" type="primary">ergic3</name>
    <name evidence="10" type="ORF">AK812_SmicGene21094</name>
</gene>
<dbReference type="Pfam" id="PF07970">
    <property type="entry name" value="COPIIcoated_ERV"/>
    <property type="match status" value="1"/>
</dbReference>
<dbReference type="Pfam" id="PF13850">
    <property type="entry name" value="ERGIC_N"/>
    <property type="match status" value="1"/>
</dbReference>
<protein>
    <submittedName>
        <fullName evidence="10">Endoplasmic reticulum-Golgi intermediate compartment protein 3</fullName>
    </submittedName>
</protein>
<feature type="domain" description="Endoplasmic reticulum vesicle transporter N-terminal" evidence="9">
    <location>
        <begin position="142"/>
        <end position="232"/>
    </location>
</feature>
<feature type="domain" description="Endoplasmic reticulum vesicle transporter C-terminal" evidence="8">
    <location>
        <begin position="284"/>
        <end position="477"/>
    </location>
</feature>
<dbReference type="InterPro" id="IPR045888">
    <property type="entry name" value="Erv"/>
</dbReference>
<evidence type="ECO:0000256" key="1">
    <source>
        <dbReference type="ARBA" id="ARBA00004141"/>
    </source>
</evidence>
<evidence type="ECO:0000256" key="4">
    <source>
        <dbReference type="ARBA" id="ARBA00022989"/>
    </source>
</evidence>
<sequence length="497" mass="55279">MPSFSANPYRSLLAGTPMSHQVDSSSPARFPRARAARKAKHSVTMKTAKYRSPKGKPQVDPLTIDACDWVVVNGCGYSQGNGDWQLFLKKQVWLMRVCQRKTATTIASEFEEQGEQIDIETVEAYCAEEHLSPSYAGAMRALSRLDLYRKVPRDLTEPTLSGALVSIFTVLVALYLFFAEFTVLIQRRWESEMVIEESKTEEKLQINLDITMSSMPCELLSFDAQDVMGSHEVDAHGNLFKDRLTSKGDLIGTQEIKSSHFGASSTLSRHYSLGYGNQDVDALRKSINSGEGCRIRGFVKVNKVPGNLHLSTYSHSFLFGSLYQETKNLNISHKVNHISFGVDTDITYVKSNFQGTGIVSPLDGVVQIHEKSEPKEKTDSKFGSWSYAGLVDSAIYEYYTKVVPTTYVPLDGSPIHVHQFTANSNKIVNQQMPSLYLRYDFSPVTVRYTETKESLSHFVVQVCAVVGGIFTVAGLLDSVLHKSIVHLAKKAQIGKLG</sequence>
<evidence type="ECO:0000313" key="11">
    <source>
        <dbReference type="Proteomes" id="UP000186817"/>
    </source>
</evidence>
<evidence type="ECO:0000256" key="6">
    <source>
        <dbReference type="SAM" id="MobiDB-lite"/>
    </source>
</evidence>
<keyword evidence="11" id="KW-1185">Reference proteome</keyword>
<keyword evidence="3 7" id="KW-0812">Transmembrane</keyword>
<dbReference type="InterPro" id="IPR012936">
    <property type="entry name" value="Erv_C"/>
</dbReference>
<evidence type="ECO:0000259" key="9">
    <source>
        <dbReference type="Pfam" id="PF13850"/>
    </source>
</evidence>